<keyword evidence="8" id="KW-1185">Reference proteome</keyword>
<dbReference type="InterPro" id="IPR029052">
    <property type="entry name" value="Metallo-depent_PP-like"/>
</dbReference>
<dbReference type="GO" id="GO:0000166">
    <property type="term" value="F:nucleotide binding"/>
    <property type="evidence" value="ECO:0007669"/>
    <property type="project" value="UniProtKB-KW"/>
</dbReference>
<dbReference type="Pfam" id="PF00149">
    <property type="entry name" value="Metallophos"/>
    <property type="match status" value="1"/>
</dbReference>
<dbReference type="InterPro" id="IPR006179">
    <property type="entry name" value="5_nucleotidase/apyrase"/>
</dbReference>
<evidence type="ECO:0000313" key="6">
    <source>
        <dbReference type="EMBL" id="KYD23021.1"/>
    </source>
</evidence>
<evidence type="ECO:0000256" key="2">
    <source>
        <dbReference type="RuleBase" id="RU362119"/>
    </source>
</evidence>
<reference evidence="6 7" key="1">
    <citation type="submission" date="2016-01" db="EMBL/GenBank/DDBJ databases">
        <title>Draft Genome Sequences of Seven Thermophilic Sporeformers Isolated from Foods.</title>
        <authorList>
            <person name="Berendsen E.M."/>
            <person name="Wells-Bennik M.H."/>
            <person name="Krawcyk A.O."/>
            <person name="De Jong A."/>
            <person name="Holsappel S."/>
            <person name="Eijlander R.T."/>
            <person name="Kuipers O.P."/>
        </authorList>
    </citation>
    <scope>NUCLEOTIDE SEQUENCE [LARGE SCALE GENOMIC DNA]</scope>
    <source>
        <strain evidence="6 7">B4109</strain>
    </source>
</reference>
<name>A0A150MEV6_GEOSE</name>
<dbReference type="EMBL" id="LUCS01000028">
    <property type="protein sequence ID" value="KAF6510708.1"/>
    <property type="molecule type" value="Genomic_DNA"/>
</dbReference>
<dbReference type="InterPro" id="IPR011240">
    <property type="entry name" value="Pesterase_YunD"/>
</dbReference>
<dbReference type="GO" id="GO:0008253">
    <property type="term" value="F:5'-nucleotidase activity"/>
    <property type="evidence" value="ECO:0007669"/>
    <property type="project" value="TreeGrafter"/>
</dbReference>
<comment type="similarity">
    <text evidence="2">Belongs to the 5'-nucleotidase family.</text>
</comment>
<dbReference type="PATRIC" id="fig|1422.18.peg.998"/>
<dbReference type="SUPFAM" id="SSF55816">
    <property type="entry name" value="5'-nucleotidase (syn. UDP-sugar hydrolase), C-terminal domain"/>
    <property type="match status" value="1"/>
</dbReference>
<dbReference type="AlphaFoldDB" id="A0A150MEV6"/>
<dbReference type="Gene3D" id="3.90.780.10">
    <property type="entry name" value="5'-Nucleotidase, C-terminal domain"/>
    <property type="match status" value="1"/>
</dbReference>
<organism evidence="6 7">
    <name type="scientific">Geobacillus stearothermophilus</name>
    <name type="common">Bacillus stearothermophilus</name>
    <dbReference type="NCBI Taxonomy" id="1422"/>
    <lineage>
        <taxon>Bacteria</taxon>
        <taxon>Bacillati</taxon>
        <taxon>Bacillota</taxon>
        <taxon>Bacilli</taxon>
        <taxon>Bacillales</taxon>
        <taxon>Anoxybacillaceae</taxon>
        <taxon>Geobacillus</taxon>
    </lineage>
</organism>
<feature type="domain" description="5'-Nucleotidase C-terminal" evidence="4">
    <location>
        <begin position="297"/>
        <end position="437"/>
    </location>
</feature>
<dbReference type="SUPFAM" id="SSF56300">
    <property type="entry name" value="Metallo-dependent phosphatases"/>
    <property type="match status" value="1"/>
</dbReference>
<protein>
    <submittedName>
        <fullName evidence="5">5'-nucleotidase family protein in cluster with NagD-like phosphatase</fullName>
    </submittedName>
</protein>
<dbReference type="EMBL" id="LQYV01000118">
    <property type="protein sequence ID" value="KYD23021.1"/>
    <property type="molecule type" value="Genomic_DNA"/>
</dbReference>
<dbReference type="PANTHER" id="PTHR11575:SF23">
    <property type="entry name" value="5-NUCLEOTIDASE FAMILY PROTEIN"/>
    <property type="match status" value="1"/>
</dbReference>
<reference evidence="5 8" key="2">
    <citation type="submission" date="2016-03" db="EMBL/GenBank/DDBJ databases">
        <title>Spore heat resistance.</title>
        <authorList>
            <person name="Boekhorst J."/>
            <person name="Berendsen E.M."/>
            <person name="Wells-Bennik M.H."/>
            <person name="Kuipers O.P."/>
        </authorList>
    </citation>
    <scope>NUCLEOTIDE SEQUENCE [LARGE SCALE GENOMIC DNA]</scope>
    <source>
        <strain evidence="5 8">GS8</strain>
    </source>
</reference>
<dbReference type="InterPro" id="IPR004843">
    <property type="entry name" value="Calcineurin-like_PHP"/>
</dbReference>
<dbReference type="CDD" id="cd00845">
    <property type="entry name" value="MPP_UshA_N_like"/>
    <property type="match status" value="1"/>
</dbReference>
<evidence type="ECO:0000313" key="8">
    <source>
        <dbReference type="Proteomes" id="UP000773850"/>
    </source>
</evidence>
<dbReference type="Proteomes" id="UP000773850">
    <property type="component" value="Unassembled WGS sequence"/>
</dbReference>
<evidence type="ECO:0000313" key="5">
    <source>
        <dbReference type="EMBL" id="KAF6510708.1"/>
    </source>
</evidence>
<evidence type="ECO:0000259" key="4">
    <source>
        <dbReference type="Pfam" id="PF02872"/>
    </source>
</evidence>
<evidence type="ECO:0000313" key="7">
    <source>
        <dbReference type="Proteomes" id="UP000075424"/>
    </source>
</evidence>
<dbReference type="Pfam" id="PF02872">
    <property type="entry name" value="5_nucleotid_C"/>
    <property type="match status" value="1"/>
</dbReference>
<keyword evidence="2" id="KW-0378">Hydrolase</keyword>
<comment type="caution">
    <text evidence="6">The sequence shown here is derived from an EMBL/GenBank/DDBJ whole genome shotgun (WGS) entry which is preliminary data.</text>
</comment>
<feature type="domain" description="Calcineurin-like phosphoesterase" evidence="3">
    <location>
        <begin position="14"/>
        <end position="212"/>
    </location>
</feature>
<dbReference type="PANTHER" id="PTHR11575">
    <property type="entry name" value="5'-NUCLEOTIDASE-RELATED"/>
    <property type="match status" value="1"/>
</dbReference>
<dbReference type="GO" id="GO:0030288">
    <property type="term" value="C:outer membrane-bounded periplasmic space"/>
    <property type="evidence" value="ECO:0007669"/>
    <property type="project" value="TreeGrafter"/>
</dbReference>
<dbReference type="PRINTS" id="PR01607">
    <property type="entry name" value="APYRASEFAMLY"/>
</dbReference>
<dbReference type="InterPro" id="IPR036907">
    <property type="entry name" value="5'-Nucleotdase_C_sf"/>
</dbReference>
<sequence>MEGGARVLKQTIYIYHTNDVHSHFEHWPQIVRFLSERRREHRARNEAMLLFDVGDFLDRVHPITEATRGKANVDLLNDLHYDAVTIGNNEGITLDHDELDTLYEQARFPVVVANLFRRDGVRPHWALPYVVIPATETFRIGVVGATAPFSHFYELLGWKIVPPFDMLAAAVEEVRQKADCVVVLSHLGVNEDEKIAATIPGVDIVLGAHTHHVFPEGKEVNGALLCAAGKYGQYVGVVKLEVEGRRLGRASAKVLDAGVMPFSEEVACRLRSLEQKSLARLEAEQVAVLHDDLPLDWFAPSPLARLLASALREWCQADIGMVNAGVLLEPLARGPVTKKDLHRICPHPLNPCKVKLRGAELKEIILEANTERMKHFRFKGFGFRGEVMGEMVYDGVEIETELEEDGAWHIRAIRINGEPLEPERTYDVATTDMFAIGHFYPQIQRAAEKTYYMPEFLRDLLAWKLAQ</sequence>
<dbReference type="GO" id="GO:0008768">
    <property type="term" value="F:UDP-sugar diphosphatase activity"/>
    <property type="evidence" value="ECO:0007669"/>
    <property type="project" value="TreeGrafter"/>
</dbReference>
<evidence type="ECO:0000259" key="3">
    <source>
        <dbReference type="Pfam" id="PF00149"/>
    </source>
</evidence>
<keyword evidence="1" id="KW-0732">Signal</keyword>
<dbReference type="InterPro" id="IPR008334">
    <property type="entry name" value="5'-Nucleotdase_C"/>
</dbReference>
<dbReference type="GO" id="GO:0009166">
    <property type="term" value="P:nucleotide catabolic process"/>
    <property type="evidence" value="ECO:0007669"/>
    <property type="project" value="InterPro"/>
</dbReference>
<keyword evidence="2" id="KW-0547">Nucleotide-binding</keyword>
<gene>
    <name evidence="6" type="ORF">B4109_2525</name>
    <name evidence="5" type="ORF">GS8_2865</name>
</gene>
<dbReference type="Gene3D" id="3.60.21.10">
    <property type="match status" value="1"/>
</dbReference>
<dbReference type="PIRSF" id="PIRSF036361">
    <property type="entry name" value="YunD"/>
    <property type="match status" value="1"/>
</dbReference>
<proteinExistence type="inferred from homology"/>
<accession>A0A150MEV6</accession>
<dbReference type="Proteomes" id="UP000075424">
    <property type="component" value="Unassembled WGS sequence"/>
</dbReference>
<evidence type="ECO:0000256" key="1">
    <source>
        <dbReference type="ARBA" id="ARBA00022729"/>
    </source>
</evidence>